<sequence length="218" mass="24682">MEFGIHANGNRGAVSDDSLRFLKSLKELKELRAQIHTAADYSEKSYKNSEDKAIVLENTKEYLCRAVVTVVDHLGSVSASLDGCIQKSDRANETERRINCLKQPTNIKGVLSEPEFKTIEEMPLFMYTSFNKIRLGTSPRSPLDITPKEITVMPVREGFSVAPKLIRNPSFHFQDNRKPGGIRRLLLSIQRKSVNDEEVISVPRRSKRGASRLLRLKL</sequence>
<keyword evidence="4" id="KW-1185">Reference proteome</keyword>
<dbReference type="EnsemblPlants" id="AUR62007430-RA">
    <property type="protein sequence ID" value="AUR62007430-RA:cds"/>
    <property type="gene ID" value="AUR62007430"/>
</dbReference>
<dbReference type="AlphaFoldDB" id="A0A803L6E1"/>
<comment type="function">
    <text evidence="2">Involved in regulation of actin and microtubule organization. Part of a WAVE complex that activates the Arp2/3 complex.</text>
</comment>
<accession>A0A803L6E1</accession>
<evidence type="ECO:0000256" key="1">
    <source>
        <dbReference type="ARBA" id="ARBA00010020"/>
    </source>
</evidence>
<dbReference type="Proteomes" id="UP000596660">
    <property type="component" value="Unplaced"/>
</dbReference>
<dbReference type="PANTHER" id="PTHR10460">
    <property type="entry name" value="ABL INTERACTOR FAMILY MEMBER"/>
    <property type="match status" value="1"/>
</dbReference>
<reference evidence="3" key="2">
    <citation type="submission" date="2021-03" db="UniProtKB">
        <authorList>
            <consortium name="EnsemblPlants"/>
        </authorList>
    </citation>
    <scope>IDENTIFICATION</scope>
</reference>
<dbReference type="InterPro" id="IPR028457">
    <property type="entry name" value="ABI"/>
</dbReference>
<dbReference type="PANTHER" id="PTHR10460:SF11">
    <property type="entry name" value="PROTEIN ABIL5-RELATED"/>
    <property type="match status" value="1"/>
</dbReference>
<proteinExistence type="inferred from homology"/>
<reference evidence="3" key="1">
    <citation type="journal article" date="2017" name="Nature">
        <title>The genome of Chenopodium quinoa.</title>
        <authorList>
            <person name="Jarvis D.E."/>
            <person name="Ho Y.S."/>
            <person name="Lightfoot D.J."/>
            <person name="Schmoeckel S.M."/>
            <person name="Li B."/>
            <person name="Borm T.J.A."/>
            <person name="Ohyanagi H."/>
            <person name="Mineta K."/>
            <person name="Michell C.T."/>
            <person name="Saber N."/>
            <person name="Kharbatia N.M."/>
            <person name="Rupper R.R."/>
            <person name="Sharp A.R."/>
            <person name="Dally N."/>
            <person name="Boughton B.A."/>
            <person name="Woo Y.H."/>
            <person name="Gao G."/>
            <person name="Schijlen E.G.W.M."/>
            <person name="Guo X."/>
            <person name="Momin A.A."/>
            <person name="Negrao S."/>
            <person name="Al-Babili S."/>
            <person name="Gehring C."/>
            <person name="Roessner U."/>
            <person name="Jung C."/>
            <person name="Murphy K."/>
            <person name="Arold S.T."/>
            <person name="Gojobori T."/>
            <person name="van der Linden C.G."/>
            <person name="van Loo E.N."/>
            <person name="Jellen E.N."/>
            <person name="Maughan P.J."/>
            <person name="Tester M."/>
        </authorList>
    </citation>
    <scope>NUCLEOTIDE SEQUENCE [LARGE SCALE GENOMIC DNA]</scope>
    <source>
        <strain evidence="3">cv. PI 614886</strain>
    </source>
</reference>
<name>A0A803L6E1_CHEQI</name>
<evidence type="ECO:0008006" key="5">
    <source>
        <dbReference type="Google" id="ProtNLM"/>
    </source>
</evidence>
<evidence type="ECO:0000313" key="3">
    <source>
        <dbReference type="EnsemblPlants" id="AUR62007430-RA:cds"/>
    </source>
</evidence>
<dbReference type="Gramene" id="AUR62007430-RA">
    <property type="protein sequence ID" value="AUR62007430-RA:cds"/>
    <property type="gene ID" value="AUR62007430"/>
</dbReference>
<comment type="similarity">
    <text evidence="1">Belongs to the ABI family.</text>
</comment>
<protein>
    <recommendedName>
        <fullName evidence="5">Protein ABIL5</fullName>
    </recommendedName>
</protein>
<evidence type="ECO:0000313" key="4">
    <source>
        <dbReference type="Proteomes" id="UP000596660"/>
    </source>
</evidence>
<dbReference type="Gene3D" id="6.10.140.1620">
    <property type="match status" value="1"/>
</dbReference>
<evidence type="ECO:0000256" key="2">
    <source>
        <dbReference type="ARBA" id="ARBA00025223"/>
    </source>
</evidence>
<organism evidence="3 4">
    <name type="scientific">Chenopodium quinoa</name>
    <name type="common">Quinoa</name>
    <dbReference type="NCBI Taxonomy" id="63459"/>
    <lineage>
        <taxon>Eukaryota</taxon>
        <taxon>Viridiplantae</taxon>
        <taxon>Streptophyta</taxon>
        <taxon>Embryophyta</taxon>
        <taxon>Tracheophyta</taxon>
        <taxon>Spermatophyta</taxon>
        <taxon>Magnoliopsida</taxon>
        <taxon>eudicotyledons</taxon>
        <taxon>Gunneridae</taxon>
        <taxon>Pentapetalae</taxon>
        <taxon>Caryophyllales</taxon>
        <taxon>Chenopodiaceae</taxon>
        <taxon>Chenopodioideae</taxon>
        <taxon>Atripliceae</taxon>
        <taxon>Chenopodium</taxon>
    </lineage>
</organism>